<evidence type="ECO:0000313" key="3">
    <source>
        <dbReference type="Proteomes" id="UP001295740"/>
    </source>
</evidence>
<evidence type="ECO:0000313" key="2">
    <source>
        <dbReference type="EMBL" id="CAJ2510483.1"/>
    </source>
</evidence>
<dbReference type="EMBL" id="CAUWAG010000016">
    <property type="protein sequence ID" value="CAJ2510483.1"/>
    <property type="molecule type" value="Genomic_DNA"/>
</dbReference>
<dbReference type="Gene3D" id="3.40.50.300">
    <property type="entry name" value="P-loop containing nucleotide triphosphate hydrolases"/>
    <property type="match status" value="1"/>
</dbReference>
<accession>A0AAI8VU43</accession>
<dbReference type="PANTHER" id="PTHR36978">
    <property type="entry name" value="P-LOOP CONTAINING NUCLEOTIDE TRIPHOSPHATE HYDROLASE"/>
    <property type="match status" value="1"/>
</dbReference>
<feature type="transmembrane region" description="Helical" evidence="1">
    <location>
        <begin position="217"/>
        <end position="234"/>
    </location>
</feature>
<comment type="caution">
    <text evidence="2">The sequence shown here is derived from an EMBL/GenBank/DDBJ whole genome shotgun (WGS) entry which is preliminary data.</text>
</comment>
<dbReference type="AlphaFoldDB" id="A0AAI8VU43"/>
<sequence>MAAATPAARDRDGLKIINASLFRMGTKSMAQAYQLLGYKIHHGLLESDALWGQYDAVTDLASPFALELIKAYPDAKVVVLQLDFDSWWPSFRSAIRDTVMKEPVSSIQAFITSRFLGIRPVQATKKLLFGFFNAKTRLGIDEVCARKAYDAYFRDIRELVPPERRLEYKMGSGWEPLCAFLGVDVPDRNFPRENDRVAQASEAQSRHMTFLINTTKVAGPWVLGLFAIGAAWLYI</sequence>
<dbReference type="InterPro" id="IPR027417">
    <property type="entry name" value="P-loop_NTPase"/>
</dbReference>
<proteinExistence type="predicted"/>
<keyword evidence="1" id="KW-1133">Transmembrane helix</keyword>
<protein>
    <submittedName>
        <fullName evidence="2">Uu.00g132920.m01.CDS01</fullName>
    </submittedName>
</protein>
<keyword evidence="1" id="KW-0472">Membrane</keyword>
<name>A0AAI8VU43_9PEZI</name>
<dbReference type="SUPFAM" id="SSF52540">
    <property type="entry name" value="P-loop containing nucleoside triphosphate hydrolases"/>
    <property type="match status" value="1"/>
</dbReference>
<organism evidence="2 3">
    <name type="scientific">Anthostomella pinea</name>
    <dbReference type="NCBI Taxonomy" id="933095"/>
    <lineage>
        <taxon>Eukaryota</taxon>
        <taxon>Fungi</taxon>
        <taxon>Dikarya</taxon>
        <taxon>Ascomycota</taxon>
        <taxon>Pezizomycotina</taxon>
        <taxon>Sordariomycetes</taxon>
        <taxon>Xylariomycetidae</taxon>
        <taxon>Xylariales</taxon>
        <taxon>Xylariaceae</taxon>
        <taxon>Anthostomella</taxon>
    </lineage>
</organism>
<keyword evidence="3" id="KW-1185">Reference proteome</keyword>
<reference evidence="2" key="1">
    <citation type="submission" date="2023-10" db="EMBL/GenBank/DDBJ databases">
        <authorList>
            <person name="Hackl T."/>
        </authorList>
    </citation>
    <scope>NUCLEOTIDE SEQUENCE</scope>
</reference>
<keyword evidence="1" id="KW-0812">Transmembrane</keyword>
<dbReference type="InterPro" id="IPR040632">
    <property type="entry name" value="Sulfotransfer_4"/>
</dbReference>
<dbReference type="Proteomes" id="UP001295740">
    <property type="component" value="Unassembled WGS sequence"/>
</dbReference>
<dbReference type="Pfam" id="PF17784">
    <property type="entry name" value="Sulfotransfer_4"/>
    <property type="match status" value="2"/>
</dbReference>
<gene>
    <name evidence="2" type="ORF">KHLLAP_LOCUS10951</name>
</gene>
<dbReference type="PANTHER" id="PTHR36978:SF4">
    <property type="entry name" value="P-LOOP CONTAINING NUCLEOSIDE TRIPHOSPHATE HYDROLASE PROTEIN"/>
    <property type="match status" value="1"/>
</dbReference>
<evidence type="ECO:0000256" key="1">
    <source>
        <dbReference type="SAM" id="Phobius"/>
    </source>
</evidence>